<feature type="transmembrane region" description="Helical" evidence="1">
    <location>
        <begin position="85"/>
        <end position="112"/>
    </location>
</feature>
<protein>
    <submittedName>
        <fullName evidence="2">Uncharacterized protein</fullName>
    </submittedName>
</protein>
<dbReference type="Proteomes" id="UP000235739">
    <property type="component" value="Unassembled WGS sequence"/>
</dbReference>
<dbReference type="Pfam" id="PF19814">
    <property type="entry name" value="DUF6297"/>
    <property type="match status" value="1"/>
</dbReference>
<reference evidence="2 3" key="1">
    <citation type="journal article" date="2017" name="Elife">
        <title>Extensive horizontal gene transfer in cheese-associated bacteria.</title>
        <authorList>
            <person name="Bonham K.S."/>
            <person name="Wolfe B.E."/>
            <person name="Dutton R.J."/>
        </authorList>
    </citation>
    <scope>NUCLEOTIDE SEQUENCE [LARGE SCALE GENOMIC DNA]</scope>
    <source>
        <strain evidence="2 3">JB182</strain>
    </source>
</reference>
<feature type="transmembrane region" description="Helical" evidence="1">
    <location>
        <begin position="471"/>
        <end position="498"/>
    </location>
</feature>
<keyword evidence="1" id="KW-1133">Transmembrane helix</keyword>
<keyword evidence="1" id="KW-0472">Membrane</keyword>
<feature type="transmembrane region" description="Helical" evidence="1">
    <location>
        <begin position="333"/>
        <end position="352"/>
    </location>
</feature>
<feature type="transmembrane region" description="Helical" evidence="1">
    <location>
        <begin position="197"/>
        <end position="218"/>
    </location>
</feature>
<feature type="transmembrane region" description="Helical" evidence="1">
    <location>
        <begin position="38"/>
        <end position="65"/>
    </location>
</feature>
<feature type="transmembrane region" description="Helical" evidence="1">
    <location>
        <begin position="238"/>
        <end position="259"/>
    </location>
</feature>
<accession>A0A2N7S002</accession>
<dbReference type="EMBL" id="PNQX01000002">
    <property type="protein sequence ID" value="PMQ19466.1"/>
    <property type="molecule type" value="Genomic_DNA"/>
</dbReference>
<feature type="transmembrane region" description="Helical" evidence="1">
    <location>
        <begin position="402"/>
        <end position="425"/>
    </location>
</feature>
<feature type="transmembrane region" description="Helical" evidence="1">
    <location>
        <begin position="504"/>
        <end position="524"/>
    </location>
</feature>
<evidence type="ECO:0000313" key="3">
    <source>
        <dbReference type="Proteomes" id="UP000235739"/>
    </source>
</evidence>
<evidence type="ECO:0000256" key="1">
    <source>
        <dbReference type="SAM" id="Phobius"/>
    </source>
</evidence>
<dbReference type="RefSeq" id="WP_049862541.1">
    <property type="nucleotide sequence ID" value="NZ_JABUYH010000062.1"/>
</dbReference>
<evidence type="ECO:0000313" key="2">
    <source>
        <dbReference type="EMBL" id="PMQ19466.1"/>
    </source>
</evidence>
<name>A0A2N7S002_9MICC</name>
<feature type="transmembrane region" description="Helical" evidence="1">
    <location>
        <begin position="358"/>
        <end position="381"/>
    </location>
</feature>
<organism evidence="2 3">
    <name type="scientific">Glutamicibacter arilaitensis</name>
    <dbReference type="NCBI Taxonomy" id="256701"/>
    <lineage>
        <taxon>Bacteria</taxon>
        <taxon>Bacillati</taxon>
        <taxon>Actinomycetota</taxon>
        <taxon>Actinomycetes</taxon>
        <taxon>Micrococcales</taxon>
        <taxon>Micrococcaceae</taxon>
        <taxon>Glutamicibacter</taxon>
    </lineage>
</organism>
<sequence>MNAEKDMPQLIEFNPKELLARARSRRNFSERFDSFSDAYIWVLSALVALAYLFSALFGVLFVLLGEGVPHQELPTAVWGMRDLSLVLLVLAALAIFRVMLFIGPCGLSAAKAHWWLPLPIRLRNIRRSTWRNAVLAGLFASSFLGALWLIIMLGLAGSLQLPVAGLALGSFAVMGIGIANVATVIQSLNMHATARRISGWAMSTIALVLVVLWLLMMGKAQWAQALVEELSSATLNQQVWLNVLLVLVVLCVASSYWAYRQFEQITGQALRAAGQQQQFAMGTLMQLDSRGLAAPAQTAIHRRRAHGARLTAKLPVAWRILILRLLRGGRWQATALCLTLMLLLAAAVQQIANPLSAAAFYLLLCVVLPLSISRIVAPLLGEQQLTQMLGLSESQLARAATCFALLFAATALVFLTGGLGILDMIQIVHPWQWGAALSIASLGCAAASSAHAQRGERDWGTLLGSASNEMTIATVLFLEAVTYIRVAATFSPLVVLVLNPAATISWVLWACALLLGGSALLQIFRKN</sequence>
<dbReference type="InterPro" id="IPR046264">
    <property type="entry name" value="DUF6297"/>
</dbReference>
<comment type="caution">
    <text evidence="2">The sequence shown here is derived from an EMBL/GenBank/DDBJ whole genome shotgun (WGS) entry which is preliminary data.</text>
</comment>
<dbReference type="AlphaFoldDB" id="A0A2N7S002"/>
<feature type="transmembrane region" description="Helical" evidence="1">
    <location>
        <begin position="431"/>
        <end position="450"/>
    </location>
</feature>
<feature type="transmembrane region" description="Helical" evidence="1">
    <location>
        <begin position="133"/>
        <end position="157"/>
    </location>
</feature>
<feature type="transmembrane region" description="Helical" evidence="1">
    <location>
        <begin position="163"/>
        <end position="185"/>
    </location>
</feature>
<dbReference type="GeneID" id="303183975"/>
<gene>
    <name evidence="2" type="ORF">CIK84_12325</name>
</gene>
<proteinExistence type="predicted"/>
<keyword evidence="1" id="KW-0812">Transmembrane</keyword>